<proteinExistence type="predicted"/>
<reference evidence="1" key="1">
    <citation type="submission" date="2021-01" db="EMBL/GenBank/DDBJ databases">
        <authorList>
            <consortium name="Genoscope - CEA"/>
            <person name="William W."/>
        </authorList>
    </citation>
    <scope>NUCLEOTIDE SEQUENCE</scope>
</reference>
<gene>
    <name evidence="1" type="ORF">PSON_ATCC_30995.1.T3140004</name>
</gene>
<comment type="caution">
    <text evidence="1">The sequence shown here is derived from an EMBL/GenBank/DDBJ whole genome shotgun (WGS) entry which is preliminary data.</text>
</comment>
<protein>
    <submittedName>
        <fullName evidence="1">Uncharacterized protein</fullName>
    </submittedName>
</protein>
<evidence type="ECO:0000313" key="1">
    <source>
        <dbReference type="EMBL" id="CAD8130673.1"/>
    </source>
</evidence>
<keyword evidence="2" id="KW-1185">Reference proteome</keyword>
<sequence length="377" mass="44764">MLKLFSFLKSDKYKNSFISGSGFALCYFVPYNQSQPEFWIEKFRIPWVQADFNTFEISSYENFMVTGDNENVKFWSFENFLQFLKSDKYKNSFISGSGFALCFFVPYNQSQPEFWIEKFRIPWVQADFNTFEISSYENFMVTGDNENVKFWSFENQFVCQQIIAQHESSIQALSINPDENSVISIALKDHYINVMAISDKQIWYVKQVIQSPDVLQKICFITNQIFVAQLGQGYQATKDIQLFKINTAEKFYMFNKIPIKGKGENWYFSFQTVYNPIKQILILQNGKQLNIIRFTNLNTQFKSNQGYFECNMVLKLQLFMEHQVMMESFQQLGMTNLIELKQEYIIMKMNKNNIINIENIDVQKLYFLIYFFLEFKG</sequence>
<name>A0A8S1RTF8_9CILI</name>
<organism evidence="1 2">
    <name type="scientific">Paramecium sonneborni</name>
    <dbReference type="NCBI Taxonomy" id="65129"/>
    <lineage>
        <taxon>Eukaryota</taxon>
        <taxon>Sar</taxon>
        <taxon>Alveolata</taxon>
        <taxon>Ciliophora</taxon>
        <taxon>Intramacronucleata</taxon>
        <taxon>Oligohymenophorea</taxon>
        <taxon>Peniculida</taxon>
        <taxon>Parameciidae</taxon>
        <taxon>Paramecium</taxon>
    </lineage>
</organism>
<dbReference type="AlphaFoldDB" id="A0A8S1RTF8"/>
<evidence type="ECO:0000313" key="2">
    <source>
        <dbReference type="Proteomes" id="UP000692954"/>
    </source>
</evidence>
<dbReference type="Proteomes" id="UP000692954">
    <property type="component" value="Unassembled WGS sequence"/>
</dbReference>
<dbReference type="EMBL" id="CAJJDN010000314">
    <property type="protein sequence ID" value="CAD8130673.1"/>
    <property type="molecule type" value="Genomic_DNA"/>
</dbReference>
<accession>A0A8S1RTF8</accession>
<dbReference type="OrthoDB" id="338631at2759"/>